<evidence type="ECO:0000256" key="6">
    <source>
        <dbReference type="ARBA" id="ARBA00022982"/>
    </source>
</evidence>
<dbReference type="InterPro" id="IPR050597">
    <property type="entry name" value="Cytochrome_c_Oxidase_Subunit"/>
</dbReference>
<feature type="signal peptide" evidence="10">
    <location>
        <begin position="1"/>
        <end position="21"/>
    </location>
</feature>
<dbReference type="OrthoDB" id="9773456at2"/>
<dbReference type="PIRSF" id="PIRSF000005">
    <property type="entry name" value="Cytochrome_c4"/>
    <property type="match status" value="1"/>
</dbReference>
<comment type="caution">
    <text evidence="12">The sequence shown here is derived from an EMBL/GenBank/DDBJ whole genome shotgun (WGS) entry which is preliminary data.</text>
</comment>
<comment type="PTM">
    <text evidence="8">Binds 2 heme c groups covalently per subunit.</text>
</comment>
<feature type="domain" description="Cytochrome c" evidence="11">
    <location>
        <begin position="118"/>
        <end position="208"/>
    </location>
</feature>
<keyword evidence="4 9" id="KW-0479">Metal-binding</keyword>
<feature type="binding site" description="axial binding residue" evidence="9">
    <location>
        <position position="44"/>
    </location>
    <ligand>
        <name>heme c</name>
        <dbReference type="ChEBI" id="CHEBI:61717"/>
        <label>1</label>
    </ligand>
    <ligandPart>
        <name>Fe</name>
        <dbReference type="ChEBI" id="CHEBI:18248"/>
    </ligandPart>
</feature>
<dbReference type="InterPro" id="IPR009056">
    <property type="entry name" value="Cyt_c-like_dom"/>
</dbReference>
<proteinExistence type="predicted"/>
<keyword evidence="10" id="KW-0732">Signal</keyword>
<keyword evidence="3 8" id="KW-0349">Heme</keyword>
<dbReference type="AlphaFoldDB" id="A0A512L827"/>
<feature type="binding site" description="covalent" evidence="8">
    <location>
        <position position="43"/>
    </location>
    <ligand>
        <name>heme c</name>
        <dbReference type="ChEBI" id="CHEBI:61717"/>
        <label>1</label>
    </ligand>
</feature>
<keyword evidence="5" id="KW-0574">Periplasm</keyword>
<accession>A0A512L827</accession>
<evidence type="ECO:0000256" key="7">
    <source>
        <dbReference type="ARBA" id="ARBA00023004"/>
    </source>
</evidence>
<dbReference type="GO" id="GO:0009055">
    <property type="term" value="F:electron transfer activity"/>
    <property type="evidence" value="ECO:0007669"/>
    <property type="project" value="InterPro"/>
</dbReference>
<feature type="chain" id="PRO_5021748944" evidence="10">
    <location>
        <begin position="22"/>
        <end position="208"/>
    </location>
</feature>
<feature type="binding site" description="axial binding residue" evidence="9">
    <location>
        <position position="83"/>
    </location>
    <ligand>
        <name>heme c</name>
        <dbReference type="ChEBI" id="CHEBI:61717"/>
        <label>1</label>
    </ligand>
    <ligandPart>
        <name>Fe</name>
        <dbReference type="ChEBI" id="CHEBI:18248"/>
    </ligandPart>
</feature>
<dbReference type="Pfam" id="PF00034">
    <property type="entry name" value="Cytochrom_C"/>
    <property type="match status" value="2"/>
</dbReference>
<dbReference type="SUPFAM" id="SSF46626">
    <property type="entry name" value="Cytochrome c"/>
    <property type="match status" value="2"/>
</dbReference>
<evidence type="ECO:0000256" key="5">
    <source>
        <dbReference type="ARBA" id="ARBA00022764"/>
    </source>
</evidence>
<evidence type="ECO:0000256" key="1">
    <source>
        <dbReference type="ARBA" id="ARBA00004418"/>
    </source>
</evidence>
<dbReference type="PANTHER" id="PTHR33751">
    <property type="entry name" value="CBB3-TYPE CYTOCHROME C OXIDASE SUBUNIT FIXP"/>
    <property type="match status" value="1"/>
</dbReference>
<sequence length="208" mass="21732">MKYTMALAALAAFTAFSPAQAEVTSKGDPAKAQQLVTSVCAACHGADGNSMAPANPSLAGQHAEYITKQLMNFKSGERKNAIMQGIVSSNNLTPDDMKNLGAYFAAQTPKPGSAKNKALALEGEKIFKGGNASSGVPACAACHGPTGAGIPVQFPRLASQHSEYILSQLNNFRTGERANDGGKMMRIIAAKLTDQEMKAVAEYISGLH</sequence>
<dbReference type="EMBL" id="BKAD01000016">
    <property type="protein sequence ID" value="GEP30630.1"/>
    <property type="molecule type" value="Genomic_DNA"/>
</dbReference>
<comment type="subcellular location">
    <subcellularLocation>
        <location evidence="1">Periplasm</location>
    </subcellularLocation>
</comment>
<feature type="binding site" description="covalent" evidence="8">
    <location>
        <position position="139"/>
    </location>
    <ligand>
        <name>heme c</name>
        <dbReference type="ChEBI" id="CHEBI:61717"/>
        <label>2</label>
    </ligand>
</feature>
<feature type="binding site" description="axial binding residue" evidence="9">
    <location>
        <position position="143"/>
    </location>
    <ligand>
        <name>heme c</name>
        <dbReference type="ChEBI" id="CHEBI:61717"/>
        <label>2</label>
    </ligand>
    <ligandPart>
        <name>Fe</name>
        <dbReference type="ChEBI" id="CHEBI:18248"/>
    </ligandPart>
</feature>
<keyword evidence="2" id="KW-0813">Transport</keyword>
<dbReference type="PROSITE" id="PS51007">
    <property type="entry name" value="CYTC"/>
    <property type="match status" value="2"/>
</dbReference>
<dbReference type="Gene3D" id="1.10.760.10">
    <property type="entry name" value="Cytochrome c-like domain"/>
    <property type="match status" value="2"/>
</dbReference>
<evidence type="ECO:0000313" key="13">
    <source>
        <dbReference type="Proteomes" id="UP000321337"/>
    </source>
</evidence>
<feature type="binding site" description="axial binding residue" evidence="9">
    <location>
        <position position="185"/>
    </location>
    <ligand>
        <name>heme c</name>
        <dbReference type="ChEBI" id="CHEBI:61717"/>
        <label>2</label>
    </ligand>
    <ligandPart>
        <name>Fe</name>
        <dbReference type="ChEBI" id="CHEBI:18248"/>
    </ligandPart>
</feature>
<dbReference type="PANTHER" id="PTHR33751:SF9">
    <property type="entry name" value="CYTOCHROME C4"/>
    <property type="match status" value="1"/>
</dbReference>
<dbReference type="RefSeq" id="WP_147072879.1">
    <property type="nucleotide sequence ID" value="NZ_AP021884.1"/>
</dbReference>
<feature type="domain" description="Cytochrome c" evidence="11">
    <location>
        <begin position="27"/>
        <end position="108"/>
    </location>
</feature>
<evidence type="ECO:0000256" key="9">
    <source>
        <dbReference type="PIRSR" id="PIRSR000005-2"/>
    </source>
</evidence>
<evidence type="ECO:0000256" key="4">
    <source>
        <dbReference type="ARBA" id="ARBA00022723"/>
    </source>
</evidence>
<keyword evidence="13" id="KW-1185">Reference proteome</keyword>
<dbReference type="InterPro" id="IPR024167">
    <property type="entry name" value="Cytochrome_c4-like"/>
</dbReference>
<reference evidence="12 13" key="1">
    <citation type="submission" date="2019-07" db="EMBL/GenBank/DDBJ databases">
        <title>Whole genome shotgun sequence of Thiobacillus plumbophilus NBRC 107929.</title>
        <authorList>
            <person name="Hosoyama A."/>
            <person name="Uohara A."/>
            <person name="Ohji S."/>
            <person name="Ichikawa N."/>
        </authorList>
    </citation>
    <scope>NUCLEOTIDE SEQUENCE [LARGE SCALE GENOMIC DNA]</scope>
    <source>
        <strain evidence="12 13">NBRC 107929</strain>
    </source>
</reference>
<organism evidence="12 13">
    <name type="scientific">Sulfuriferula plumbiphila</name>
    <dbReference type="NCBI Taxonomy" id="171865"/>
    <lineage>
        <taxon>Bacteria</taxon>
        <taxon>Pseudomonadati</taxon>
        <taxon>Pseudomonadota</taxon>
        <taxon>Betaproteobacteria</taxon>
        <taxon>Nitrosomonadales</taxon>
        <taxon>Sulfuricellaceae</taxon>
        <taxon>Sulfuriferula</taxon>
    </lineage>
</organism>
<evidence type="ECO:0000256" key="10">
    <source>
        <dbReference type="SAM" id="SignalP"/>
    </source>
</evidence>
<evidence type="ECO:0000313" key="12">
    <source>
        <dbReference type="EMBL" id="GEP30630.1"/>
    </source>
</evidence>
<name>A0A512L827_9PROT</name>
<protein>
    <submittedName>
        <fullName evidence="12">Cytochrome c</fullName>
    </submittedName>
</protein>
<dbReference type="Proteomes" id="UP000321337">
    <property type="component" value="Unassembled WGS sequence"/>
</dbReference>
<evidence type="ECO:0000256" key="3">
    <source>
        <dbReference type="ARBA" id="ARBA00022617"/>
    </source>
</evidence>
<evidence type="ECO:0000259" key="11">
    <source>
        <dbReference type="PROSITE" id="PS51007"/>
    </source>
</evidence>
<evidence type="ECO:0000256" key="8">
    <source>
        <dbReference type="PIRSR" id="PIRSR000005-1"/>
    </source>
</evidence>
<keyword evidence="6" id="KW-0249">Electron transport</keyword>
<dbReference type="GO" id="GO:0005506">
    <property type="term" value="F:iron ion binding"/>
    <property type="evidence" value="ECO:0007669"/>
    <property type="project" value="InterPro"/>
</dbReference>
<keyword evidence="7 9" id="KW-0408">Iron</keyword>
<feature type="binding site" description="covalent" evidence="8">
    <location>
        <position position="142"/>
    </location>
    <ligand>
        <name>heme c</name>
        <dbReference type="ChEBI" id="CHEBI:61717"/>
        <label>2</label>
    </ligand>
</feature>
<gene>
    <name evidence="12" type="ORF">TPL01_17680</name>
</gene>
<dbReference type="GO" id="GO:0020037">
    <property type="term" value="F:heme binding"/>
    <property type="evidence" value="ECO:0007669"/>
    <property type="project" value="InterPro"/>
</dbReference>
<dbReference type="InterPro" id="IPR036909">
    <property type="entry name" value="Cyt_c-like_dom_sf"/>
</dbReference>
<evidence type="ECO:0000256" key="2">
    <source>
        <dbReference type="ARBA" id="ARBA00022448"/>
    </source>
</evidence>
<dbReference type="GO" id="GO:0042597">
    <property type="term" value="C:periplasmic space"/>
    <property type="evidence" value="ECO:0007669"/>
    <property type="project" value="UniProtKB-SubCell"/>
</dbReference>
<feature type="binding site" description="covalent" evidence="8">
    <location>
        <position position="40"/>
    </location>
    <ligand>
        <name>heme c</name>
        <dbReference type="ChEBI" id="CHEBI:61717"/>
        <label>1</label>
    </ligand>
</feature>